<feature type="signal peptide" evidence="1">
    <location>
        <begin position="1"/>
        <end position="20"/>
    </location>
</feature>
<keyword evidence="3" id="KW-1185">Reference proteome</keyword>
<evidence type="ECO:0000313" key="3">
    <source>
        <dbReference type="Proteomes" id="UP000298030"/>
    </source>
</evidence>
<dbReference type="Proteomes" id="UP000298030">
    <property type="component" value="Unassembled WGS sequence"/>
</dbReference>
<organism evidence="2 3">
    <name type="scientific">Coprinellus micaceus</name>
    <name type="common">Glistening ink-cap mushroom</name>
    <name type="synonym">Coprinus micaceus</name>
    <dbReference type="NCBI Taxonomy" id="71717"/>
    <lineage>
        <taxon>Eukaryota</taxon>
        <taxon>Fungi</taxon>
        <taxon>Dikarya</taxon>
        <taxon>Basidiomycota</taxon>
        <taxon>Agaricomycotina</taxon>
        <taxon>Agaricomycetes</taxon>
        <taxon>Agaricomycetidae</taxon>
        <taxon>Agaricales</taxon>
        <taxon>Agaricineae</taxon>
        <taxon>Psathyrellaceae</taxon>
        <taxon>Coprinellus</taxon>
    </lineage>
</organism>
<proteinExistence type="predicted"/>
<feature type="chain" id="PRO_5021464751" description="Ig-like domain-containing protein" evidence="1">
    <location>
        <begin position="21"/>
        <end position="194"/>
    </location>
</feature>
<sequence>MKFSATTSYSLLAFTAFVLAKEVTLYHPVVTRSSGASYYSLTGDLTVKPISTATDGRTAYEVQQTITGLEEGDSRTYTTSVSPTATTYVFLADETQYERVETLTASGLPGLVTINDLKCTKDDDGTMVCQVEGETRYNATSTAYGSLPPWIAVAEPLYTLTVPDSGATAVTLSGSMSLMGVLTSVGFAAGLLLV</sequence>
<comment type="caution">
    <text evidence="2">The sequence shown here is derived from an EMBL/GenBank/DDBJ whole genome shotgun (WGS) entry which is preliminary data.</text>
</comment>
<gene>
    <name evidence="2" type="ORF">FA13DRAFT_963277</name>
</gene>
<keyword evidence="1" id="KW-0732">Signal</keyword>
<dbReference type="AlphaFoldDB" id="A0A4Y7RWY8"/>
<name>A0A4Y7RWY8_COPMI</name>
<protein>
    <recommendedName>
        <fullName evidence="4">Ig-like domain-containing protein</fullName>
    </recommendedName>
</protein>
<evidence type="ECO:0008006" key="4">
    <source>
        <dbReference type="Google" id="ProtNLM"/>
    </source>
</evidence>
<reference evidence="2 3" key="1">
    <citation type="journal article" date="2019" name="Nat. Ecol. Evol.">
        <title>Megaphylogeny resolves global patterns of mushroom evolution.</title>
        <authorList>
            <person name="Varga T."/>
            <person name="Krizsan K."/>
            <person name="Foldi C."/>
            <person name="Dima B."/>
            <person name="Sanchez-Garcia M."/>
            <person name="Sanchez-Ramirez S."/>
            <person name="Szollosi G.J."/>
            <person name="Szarkandi J.G."/>
            <person name="Papp V."/>
            <person name="Albert L."/>
            <person name="Andreopoulos W."/>
            <person name="Angelini C."/>
            <person name="Antonin V."/>
            <person name="Barry K.W."/>
            <person name="Bougher N.L."/>
            <person name="Buchanan P."/>
            <person name="Buyck B."/>
            <person name="Bense V."/>
            <person name="Catcheside P."/>
            <person name="Chovatia M."/>
            <person name="Cooper J."/>
            <person name="Damon W."/>
            <person name="Desjardin D."/>
            <person name="Finy P."/>
            <person name="Geml J."/>
            <person name="Haridas S."/>
            <person name="Hughes K."/>
            <person name="Justo A."/>
            <person name="Karasinski D."/>
            <person name="Kautmanova I."/>
            <person name="Kiss B."/>
            <person name="Kocsube S."/>
            <person name="Kotiranta H."/>
            <person name="LaButti K.M."/>
            <person name="Lechner B.E."/>
            <person name="Liimatainen K."/>
            <person name="Lipzen A."/>
            <person name="Lukacs Z."/>
            <person name="Mihaltcheva S."/>
            <person name="Morgado L.N."/>
            <person name="Niskanen T."/>
            <person name="Noordeloos M.E."/>
            <person name="Ohm R.A."/>
            <person name="Ortiz-Santana B."/>
            <person name="Ovrebo C."/>
            <person name="Racz N."/>
            <person name="Riley R."/>
            <person name="Savchenko A."/>
            <person name="Shiryaev A."/>
            <person name="Soop K."/>
            <person name="Spirin V."/>
            <person name="Szebenyi C."/>
            <person name="Tomsovsky M."/>
            <person name="Tulloss R.E."/>
            <person name="Uehling J."/>
            <person name="Grigoriev I.V."/>
            <person name="Vagvolgyi C."/>
            <person name="Papp T."/>
            <person name="Martin F.M."/>
            <person name="Miettinen O."/>
            <person name="Hibbett D.S."/>
            <person name="Nagy L.G."/>
        </authorList>
    </citation>
    <scope>NUCLEOTIDE SEQUENCE [LARGE SCALE GENOMIC DNA]</scope>
    <source>
        <strain evidence="2 3">FP101781</strain>
    </source>
</reference>
<evidence type="ECO:0000313" key="2">
    <source>
        <dbReference type="EMBL" id="TEB13270.1"/>
    </source>
</evidence>
<accession>A0A4Y7RWY8</accession>
<evidence type="ECO:0000256" key="1">
    <source>
        <dbReference type="SAM" id="SignalP"/>
    </source>
</evidence>
<dbReference type="EMBL" id="QPFP01000421">
    <property type="protein sequence ID" value="TEB13270.1"/>
    <property type="molecule type" value="Genomic_DNA"/>
</dbReference>